<sequence length="214" mass="25945">MLNAKAVITNGTFKHYLELHDQNNFLKKTYSLKECIEHIIEFRRDIVTFSDFNLAYTPFSAEAFKTGEHSIRVLHKVDNLESRWQEMFPKLSQYYILKSKNKLSYDNPIFENINEIIRHINETFLTDLDWQGFEGNSVWYLYDESKQKAFPRIAYYHMAMFILSNIVRYEPESLQKIIIEKDDIYWILNRLLKLTDRYFPQLILFEIFNYPIYF</sequence>
<evidence type="ECO:0000313" key="1">
    <source>
        <dbReference type="EMBL" id="TGL46738.1"/>
    </source>
</evidence>
<comment type="caution">
    <text evidence="1">The sequence shown here is derived from an EMBL/GenBank/DDBJ whole genome shotgun (WGS) entry which is preliminary data.</text>
</comment>
<dbReference type="Pfam" id="PF14175">
    <property type="entry name" value="YaaC"/>
    <property type="match status" value="1"/>
</dbReference>
<dbReference type="InterPro" id="IPR026988">
    <property type="entry name" value="YaaC-like"/>
</dbReference>
<keyword evidence="2" id="KW-1185">Reference proteome</keyword>
<name>A0A4R9JNS7_9LEPT</name>
<dbReference type="EMBL" id="RQGG01000051">
    <property type="protein sequence ID" value="TGL46738.1"/>
    <property type="molecule type" value="Genomic_DNA"/>
</dbReference>
<evidence type="ECO:0000313" key="2">
    <source>
        <dbReference type="Proteomes" id="UP000297609"/>
    </source>
</evidence>
<reference evidence="1" key="1">
    <citation type="journal article" date="2019" name="PLoS Negl. Trop. Dis.">
        <title>Revisiting the worldwide diversity of Leptospira species in the environment.</title>
        <authorList>
            <person name="Vincent A.T."/>
            <person name="Schiettekatte O."/>
            <person name="Bourhy P."/>
            <person name="Veyrier F.J."/>
            <person name="Picardeau M."/>
        </authorList>
    </citation>
    <scope>NUCLEOTIDE SEQUENCE [LARGE SCALE GENOMIC DNA]</scope>
    <source>
        <strain evidence="1">201702454</strain>
    </source>
</reference>
<gene>
    <name evidence="1" type="ORF">EHQ59_17015</name>
</gene>
<dbReference type="AlphaFoldDB" id="A0A4R9JNS7"/>
<accession>A0A4R9JNS7</accession>
<dbReference type="Proteomes" id="UP000297609">
    <property type="component" value="Unassembled WGS sequence"/>
</dbReference>
<protein>
    <submittedName>
        <fullName evidence="1">Uncharacterized protein</fullName>
    </submittedName>
</protein>
<dbReference type="RefSeq" id="WP_135621125.1">
    <property type="nucleotide sequence ID" value="NZ_RQGG01000051.1"/>
</dbReference>
<dbReference type="OrthoDB" id="7041536at2"/>
<organism evidence="1 2">
    <name type="scientific">Leptospira kemamanensis</name>
    <dbReference type="NCBI Taxonomy" id="2484942"/>
    <lineage>
        <taxon>Bacteria</taxon>
        <taxon>Pseudomonadati</taxon>
        <taxon>Spirochaetota</taxon>
        <taxon>Spirochaetia</taxon>
        <taxon>Leptospirales</taxon>
        <taxon>Leptospiraceae</taxon>
        <taxon>Leptospira</taxon>
    </lineage>
</organism>
<proteinExistence type="predicted"/>